<reference evidence="2" key="1">
    <citation type="submission" date="2022-04" db="EMBL/GenBank/DDBJ databases">
        <title>Carnegiea gigantea Genome sequencing and assembly v2.</title>
        <authorList>
            <person name="Copetti D."/>
            <person name="Sanderson M.J."/>
            <person name="Burquez A."/>
            <person name="Wojciechowski M.F."/>
        </authorList>
    </citation>
    <scope>NUCLEOTIDE SEQUENCE</scope>
    <source>
        <strain evidence="2">SGP5-SGP5p</strain>
        <tissue evidence="2">Aerial part</tissue>
    </source>
</reference>
<comment type="caution">
    <text evidence="2">The sequence shown here is derived from an EMBL/GenBank/DDBJ whole genome shotgun (WGS) entry which is preliminary data.</text>
</comment>
<name>A0A9Q1KV62_9CARY</name>
<dbReference type="Proteomes" id="UP001153076">
    <property type="component" value="Unassembled WGS sequence"/>
</dbReference>
<protein>
    <submittedName>
        <fullName evidence="2">Uncharacterized protein</fullName>
    </submittedName>
</protein>
<dbReference type="EMBL" id="JAKOGI010000023">
    <property type="protein sequence ID" value="KAJ8449207.1"/>
    <property type="molecule type" value="Genomic_DNA"/>
</dbReference>
<feature type="compositionally biased region" description="Basic and acidic residues" evidence="1">
    <location>
        <begin position="1"/>
        <end position="19"/>
    </location>
</feature>
<feature type="compositionally biased region" description="Basic residues" evidence="1">
    <location>
        <begin position="54"/>
        <end position="72"/>
    </location>
</feature>
<proteinExistence type="predicted"/>
<evidence type="ECO:0000256" key="1">
    <source>
        <dbReference type="SAM" id="MobiDB-lite"/>
    </source>
</evidence>
<organism evidence="2 3">
    <name type="scientific">Carnegiea gigantea</name>
    <dbReference type="NCBI Taxonomy" id="171969"/>
    <lineage>
        <taxon>Eukaryota</taxon>
        <taxon>Viridiplantae</taxon>
        <taxon>Streptophyta</taxon>
        <taxon>Embryophyta</taxon>
        <taxon>Tracheophyta</taxon>
        <taxon>Spermatophyta</taxon>
        <taxon>Magnoliopsida</taxon>
        <taxon>eudicotyledons</taxon>
        <taxon>Gunneridae</taxon>
        <taxon>Pentapetalae</taxon>
        <taxon>Caryophyllales</taxon>
        <taxon>Cactineae</taxon>
        <taxon>Cactaceae</taxon>
        <taxon>Cactoideae</taxon>
        <taxon>Echinocereeae</taxon>
        <taxon>Carnegiea</taxon>
    </lineage>
</organism>
<accession>A0A9Q1KV62</accession>
<feature type="compositionally biased region" description="Basic and acidic residues" evidence="1">
    <location>
        <begin position="26"/>
        <end position="44"/>
    </location>
</feature>
<keyword evidence="3" id="KW-1185">Reference proteome</keyword>
<feature type="region of interest" description="Disordered" evidence="1">
    <location>
        <begin position="1"/>
        <end position="116"/>
    </location>
</feature>
<evidence type="ECO:0000313" key="2">
    <source>
        <dbReference type="EMBL" id="KAJ8449207.1"/>
    </source>
</evidence>
<sequence length="158" mass="18584">MEKRPERRKAGLKNTDKPLTKKAKRDKSPKGVGKGDEFVQKGAEKQMVTESLPRKGRRRRRAASRTLLKRLQVRTEGVQNLLRSPNKRTKLLQNPQSNPRTSKKGRSWKKERTSQRRSQNDETYFFLKVNLKEIPGKFSKWLVKSFDLYAVCFRLLDR</sequence>
<evidence type="ECO:0000313" key="3">
    <source>
        <dbReference type="Proteomes" id="UP001153076"/>
    </source>
</evidence>
<dbReference type="AlphaFoldDB" id="A0A9Q1KV62"/>
<gene>
    <name evidence="2" type="ORF">Cgig2_021671</name>
</gene>
<feature type="compositionally biased region" description="Polar residues" evidence="1">
    <location>
        <begin position="91"/>
        <end position="100"/>
    </location>
</feature>